<gene>
    <name evidence="1" type="ORF">IWA51_02385</name>
</gene>
<protein>
    <submittedName>
        <fullName evidence="1">Uncharacterized protein</fullName>
    </submittedName>
</protein>
<evidence type="ECO:0000313" key="2">
    <source>
        <dbReference type="Proteomes" id="UP000595224"/>
    </source>
</evidence>
<dbReference type="RefSeq" id="WP_198443009.1">
    <property type="nucleotide sequence ID" value="NZ_CBCSHE010000010.1"/>
</dbReference>
<proteinExistence type="predicted"/>
<dbReference type="KEGG" id="tper:IWA51_02385"/>
<dbReference type="AlphaFoldDB" id="A0A7T3RE84"/>
<reference evidence="1 2" key="1">
    <citation type="submission" date="2020-11" db="EMBL/GenBank/DDBJ databases">
        <title>Treponema Peruensis nv. sp., first commensal Treponema isolated from human feces.</title>
        <authorList>
            <person name="Belkhou C."/>
            <person name="Raes J."/>
        </authorList>
    </citation>
    <scope>NUCLEOTIDE SEQUENCE [LARGE SCALE GENOMIC DNA]</scope>
    <source>
        <strain evidence="1 2">RCC2812</strain>
    </source>
</reference>
<dbReference type="Proteomes" id="UP000595224">
    <property type="component" value="Chromosome"/>
</dbReference>
<keyword evidence="2" id="KW-1185">Reference proteome</keyword>
<accession>A0A7T3RE84</accession>
<organism evidence="1 2">
    <name type="scientific">Treponema peruense</name>
    <dbReference type="NCBI Taxonomy" id="2787628"/>
    <lineage>
        <taxon>Bacteria</taxon>
        <taxon>Pseudomonadati</taxon>
        <taxon>Spirochaetota</taxon>
        <taxon>Spirochaetia</taxon>
        <taxon>Spirochaetales</taxon>
        <taxon>Treponemataceae</taxon>
        <taxon>Treponema</taxon>
    </lineage>
</organism>
<sequence length="131" mass="13934">MYSNGLTLNAASYKNLFSSSSGTLFVPVKPSAVIYSQFDYVRGTAASSGQNGVPINRVRILNTLINQLVAMKKKDTLSKEDIGQMTDAQKDELIKTYQQQIKNAVAAGTAANNYGLTGLLPQAGTVVSISA</sequence>
<name>A0A7T3RE84_9SPIR</name>
<evidence type="ECO:0000313" key="1">
    <source>
        <dbReference type="EMBL" id="QQA01484.1"/>
    </source>
</evidence>
<dbReference type="EMBL" id="CP064936">
    <property type="protein sequence ID" value="QQA01484.1"/>
    <property type="molecule type" value="Genomic_DNA"/>
</dbReference>